<keyword evidence="1" id="KW-0812">Transmembrane</keyword>
<dbReference type="EMBL" id="FONZ01000004">
    <property type="protein sequence ID" value="SFF29338.1"/>
    <property type="molecule type" value="Genomic_DNA"/>
</dbReference>
<feature type="transmembrane region" description="Helical" evidence="1">
    <location>
        <begin position="23"/>
        <end position="43"/>
    </location>
</feature>
<keyword evidence="4" id="KW-1185">Reference proteome</keyword>
<dbReference type="InterPro" id="IPR025646">
    <property type="entry name" value="DUF4350"/>
</dbReference>
<sequence>MSAQVVGDGTTARSRASRRWTGARLPVLIALVVLLTAVGIPLLQGRTSSTPLAPDNPGPSGTRALAHVLGDQGVDIRYVRSATEVADHAGPGTTLVVASSDGLTPGAVDTVLGTGADLVLLAPDAALLERATDGAVEPAGLEPTVGVARAAVCTDPDATAAGSLTSSGEGLRAPDVCFPFTGDQAAGAYAVHERADGVRVVIVDDATFTTNGAITSGGNAALALRALGKHPDAVWYLPVPEVTATPGEPAPRGGVLSLLPPASGAVGLAALLTVVMAAWWRGRRLGPVVAEDLPVVVPAAEATRGRGRLYRRGRAHGHAGAALRAGAAERMAGRLGVTRAAQPGALVEAVARATGRPAPDVSGLLYGPPPQDDQQLLTLTAQLDQLESEVYRP</sequence>
<dbReference type="OrthoDB" id="5241668at2"/>
<gene>
    <name evidence="3" type="ORF">SAMN04488035_2359</name>
</gene>
<dbReference type="Pfam" id="PF14258">
    <property type="entry name" value="DUF4350"/>
    <property type="match status" value="1"/>
</dbReference>
<name>A0A1I2HIK0_9MICO</name>
<dbReference type="STRING" id="285351.SAMN04488035_2359"/>
<reference evidence="4" key="1">
    <citation type="submission" date="2016-10" db="EMBL/GenBank/DDBJ databases">
        <authorList>
            <person name="Varghese N."/>
            <person name="Submissions S."/>
        </authorList>
    </citation>
    <scope>NUCLEOTIDE SEQUENCE [LARGE SCALE GENOMIC DNA]</scope>
    <source>
        <strain evidence="4">DSM 19083</strain>
    </source>
</reference>
<organism evidence="3 4">
    <name type="scientific">Flavimobilis marinus</name>
    <dbReference type="NCBI Taxonomy" id="285351"/>
    <lineage>
        <taxon>Bacteria</taxon>
        <taxon>Bacillati</taxon>
        <taxon>Actinomycetota</taxon>
        <taxon>Actinomycetes</taxon>
        <taxon>Micrococcales</taxon>
        <taxon>Jonesiaceae</taxon>
        <taxon>Flavimobilis</taxon>
    </lineage>
</organism>
<proteinExistence type="predicted"/>
<evidence type="ECO:0000259" key="2">
    <source>
        <dbReference type="Pfam" id="PF14258"/>
    </source>
</evidence>
<dbReference type="RefSeq" id="WP_143073198.1">
    <property type="nucleotide sequence ID" value="NZ_BNAN01000004.1"/>
</dbReference>
<dbReference type="Proteomes" id="UP000198520">
    <property type="component" value="Unassembled WGS sequence"/>
</dbReference>
<dbReference type="AlphaFoldDB" id="A0A1I2HIK0"/>
<keyword evidence="1" id="KW-1133">Transmembrane helix</keyword>
<evidence type="ECO:0000313" key="4">
    <source>
        <dbReference type="Proteomes" id="UP000198520"/>
    </source>
</evidence>
<protein>
    <recommendedName>
        <fullName evidence="2">DUF4350 domain-containing protein</fullName>
    </recommendedName>
</protein>
<feature type="domain" description="DUF4350" evidence="2">
    <location>
        <begin position="54"/>
        <end position="225"/>
    </location>
</feature>
<keyword evidence="1" id="KW-0472">Membrane</keyword>
<accession>A0A1I2HIK0</accession>
<evidence type="ECO:0000313" key="3">
    <source>
        <dbReference type="EMBL" id="SFF29338.1"/>
    </source>
</evidence>
<evidence type="ECO:0000256" key="1">
    <source>
        <dbReference type="SAM" id="Phobius"/>
    </source>
</evidence>